<evidence type="ECO:0000256" key="1">
    <source>
        <dbReference type="SAM" id="Coils"/>
    </source>
</evidence>
<feature type="coiled-coil region" evidence="1">
    <location>
        <begin position="40"/>
        <end position="71"/>
    </location>
</feature>
<accession>A0A931YDQ6</accession>
<evidence type="ECO:0000313" key="4">
    <source>
        <dbReference type="EMBL" id="MBI2466058.1"/>
    </source>
</evidence>
<evidence type="ECO:0000313" key="5">
    <source>
        <dbReference type="Proteomes" id="UP000709672"/>
    </source>
</evidence>
<feature type="transmembrane region" description="Helical" evidence="2">
    <location>
        <begin position="6"/>
        <end position="37"/>
    </location>
</feature>
<keyword evidence="1" id="KW-0175">Coiled coil</keyword>
<organism evidence="4 5">
    <name type="scientific">Candidatus Sungiibacteriota bacterium</name>
    <dbReference type="NCBI Taxonomy" id="2750080"/>
    <lineage>
        <taxon>Bacteria</taxon>
        <taxon>Candidatus Sungiibacteriota</taxon>
    </lineage>
</organism>
<keyword evidence="2" id="KW-0812">Transmembrane</keyword>
<dbReference type="AlphaFoldDB" id="A0A931YDQ6"/>
<keyword evidence="2" id="KW-0472">Membrane</keyword>
<keyword evidence="2" id="KW-1133">Transmembrane helix</keyword>
<reference evidence="4" key="1">
    <citation type="submission" date="2020-07" db="EMBL/GenBank/DDBJ databases">
        <title>Huge and variable diversity of episymbiotic CPR bacteria and DPANN archaea in groundwater ecosystems.</title>
        <authorList>
            <person name="He C.Y."/>
            <person name="Keren R."/>
            <person name="Whittaker M."/>
            <person name="Farag I.F."/>
            <person name="Doudna J."/>
            <person name="Cate J.H.D."/>
            <person name="Banfield J.F."/>
        </authorList>
    </citation>
    <scope>NUCLEOTIDE SEQUENCE</scope>
    <source>
        <strain evidence="3">NC_groundwater_191_Ag_S-0.1um_45_8</strain>
        <strain evidence="4">NC_groundwater_418_Ag_B-0.1um_45_10</strain>
    </source>
</reference>
<dbReference type="EMBL" id="JACOYY010000074">
    <property type="protein sequence ID" value="MBI2052541.1"/>
    <property type="molecule type" value="Genomic_DNA"/>
</dbReference>
<proteinExistence type="predicted"/>
<dbReference type="Proteomes" id="UP000709672">
    <property type="component" value="Unassembled WGS sequence"/>
</dbReference>
<evidence type="ECO:0000256" key="2">
    <source>
        <dbReference type="SAM" id="Phobius"/>
    </source>
</evidence>
<dbReference type="EMBL" id="JACPHQ010000031">
    <property type="protein sequence ID" value="MBI2466058.1"/>
    <property type="molecule type" value="Genomic_DNA"/>
</dbReference>
<dbReference type="Proteomes" id="UP000786662">
    <property type="component" value="Unassembled WGS sequence"/>
</dbReference>
<sequence length="318" mass="36288">MWVVGAIIAYIIIASIFVFWKITLPIFILCIMFFLTIKQKKAFENEREEKKKKQEEILLEEKNAQERVRQEIATRELHKKEREQRIGKLITNSQLLSQNLSERIVSARKAMDTAEREYQDGAFAPFWDAVELAVTSLAHFDTGVRQIGKNYSEYQTEIKQLESPPVFDWKKAADVPDAITTANRLQKIVRAGQRNFQFAVIYEQRKTNQILVAGFAGLGQALSQIAYRISESTGLLSAAVADLSFTVSDTSAQAIEADRENARAIMESIKVIRRQTKAEAEAEAEARREYERRELEMLDNIQRRRVPSLLGAKAASND</sequence>
<protein>
    <submittedName>
        <fullName evidence="4">Uncharacterized protein</fullName>
    </submittedName>
</protein>
<comment type="caution">
    <text evidence="4">The sequence shown here is derived from an EMBL/GenBank/DDBJ whole genome shotgun (WGS) entry which is preliminary data.</text>
</comment>
<name>A0A931YDQ6_9BACT</name>
<gene>
    <name evidence="3" type="ORF">HYT38_02605</name>
    <name evidence="4" type="ORF">HYV66_02405</name>
</gene>
<evidence type="ECO:0000313" key="3">
    <source>
        <dbReference type="EMBL" id="MBI2052541.1"/>
    </source>
</evidence>